<evidence type="ECO:0000313" key="3">
    <source>
        <dbReference type="EMBL" id="KIW02924.1"/>
    </source>
</evidence>
<dbReference type="Proteomes" id="UP000053259">
    <property type="component" value="Unassembled WGS sequence"/>
</dbReference>
<protein>
    <recommendedName>
        <fullName evidence="5">Nascent polypeptide-associated complex subunit beta</fullName>
    </recommendedName>
</protein>
<evidence type="ECO:0000256" key="2">
    <source>
        <dbReference type="SAM" id="SignalP"/>
    </source>
</evidence>
<evidence type="ECO:0000313" key="4">
    <source>
        <dbReference type="Proteomes" id="UP000053259"/>
    </source>
</evidence>
<proteinExistence type="predicted"/>
<gene>
    <name evidence="3" type="ORF">PV09_05970</name>
</gene>
<evidence type="ECO:0000256" key="1">
    <source>
        <dbReference type="SAM" id="MobiDB-lite"/>
    </source>
</evidence>
<keyword evidence="4" id="KW-1185">Reference proteome</keyword>
<feature type="region of interest" description="Disordered" evidence="1">
    <location>
        <begin position="142"/>
        <end position="162"/>
    </location>
</feature>
<dbReference type="EMBL" id="KN847547">
    <property type="protein sequence ID" value="KIW02924.1"/>
    <property type="molecule type" value="Genomic_DNA"/>
</dbReference>
<sequence>MWGPNAFSLLCIASEANLVAASAASEHKRADYSAQEARFHKRFSPNIDSYPTMQTTVDSQNKATSLKQRAARKIGLRKEELKKVKIIDAYHLDRKQVVEFLEKKFPKHKKEIGEMQEINDKFYVMLPRGLEKGEEEEIAKLRKSTGGFQPDADGNLPFPFET</sequence>
<organism evidence="3 4">
    <name type="scientific">Verruconis gallopava</name>
    <dbReference type="NCBI Taxonomy" id="253628"/>
    <lineage>
        <taxon>Eukaryota</taxon>
        <taxon>Fungi</taxon>
        <taxon>Dikarya</taxon>
        <taxon>Ascomycota</taxon>
        <taxon>Pezizomycotina</taxon>
        <taxon>Dothideomycetes</taxon>
        <taxon>Pleosporomycetidae</taxon>
        <taxon>Venturiales</taxon>
        <taxon>Sympoventuriaceae</taxon>
        <taxon>Verruconis</taxon>
    </lineage>
</organism>
<feature type="signal peptide" evidence="2">
    <location>
        <begin position="1"/>
        <end position="21"/>
    </location>
</feature>
<dbReference type="GeneID" id="27313943"/>
<reference evidence="3 4" key="1">
    <citation type="submission" date="2015-01" db="EMBL/GenBank/DDBJ databases">
        <title>The Genome Sequence of Ochroconis gallopava CBS43764.</title>
        <authorList>
            <consortium name="The Broad Institute Genomics Platform"/>
            <person name="Cuomo C."/>
            <person name="de Hoog S."/>
            <person name="Gorbushina A."/>
            <person name="Stielow B."/>
            <person name="Teixiera M."/>
            <person name="Abouelleil A."/>
            <person name="Chapman S.B."/>
            <person name="Priest M."/>
            <person name="Young S.K."/>
            <person name="Wortman J."/>
            <person name="Nusbaum C."/>
            <person name="Birren B."/>
        </authorList>
    </citation>
    <scope>NUCLEOTIDE SEQUENCE [LARGE SCALE GENOMIC DNA]</scope>
    <source>
        <strain evidence="3 4">CBS 43764</strain>
    </source>
</reference>
<keyword evidence="2" id="KW-0732">Signal</keyword>
<dbReference type="RefSeq" id="XP_016212793.1">
    <property type="nucleotide sequence ID" value="XM_016359544.1"/>
</dbReference>
<dbReference type="InParanoid" id="A0A0D2AUT9"/>
<name>A0A0D2AUT9_9PEZI</name>
<dbReference type="VEuPathDB" id="FungiDB:PV09_05970"/>
<evidence type="ECO:0008006" key="5">
    <source>
        <dbReference type="Google" id="ProtNLM"/>
    </source>
</evidence>
<dbReference type="AlphaFoldDB" id="A0A0D2AUT9"/>
<accession>A0A0D2AUT9</accession>
<dbReference type="HOGENOM" id="CLU_1636723_0_0_1"/>
<feature type="chain" id="PRO_5002238630" description="Nascent polypeptide-associated complex subunit beta" evidence="2">
    <location>
        <begin position="22"/>
        <end position="162"/>
    </location>
</feature>